<keyword evidence="5" id="KW-1003">Cell membrane</keyword>
<comment type="similarity">
    <text evidence="2">Belongs to the ferric reductase (FRE) family.</text>
</comment>
<name>A0A1A5ZWM5_9TREE</name>
<protein>
    <recommendedName>
        <fullName evidence="3">ferric-chelate reductase (NADPH)</fullName>
        <ecNumber evidence="3">1.16.1.9</ecNumber>
    </recommendedName>
</protein>
<proteinExistence type="inferred from homology"/>
<evidence type="ECO:0000256" key="2">
    <source>
        <dbReference type="ARBA" id="ARBA00006278"/>
    </source>
</evidence>
<evidence type="ECO:0000256" key="6">
    <source>
        <dbReference type="ARBA" id="ARBA00022692"/>
    </source>
</evidence>
<feature type="transmembrane region" description="Helical" evidence="14">
    <location>
        <begin position="236"/>
        <end position="257"/>
    </location>
</feature>
<organism evidence="16">
    <name type="scientific">Kwoniella dejecticola CBS 10117</name>
    <dbReference type="NCBI Taxonomy" id="1296121"/>
    <lineage>
        <taxon>Eukaryota</taxon>
        <taxon>Fungi</taxon>
        <taxon>Dikarya</taxon>
        <taxon>Basidiomycota</taxon>
        <taxon>Agaricomycotina</taxon>
        <taxon>Tremellomycetes</taxon>
        <taxon>Tremellales</taxon>
        <taxon>Cryptococcaceae</taxon>
        <taxon>Kwoniella</taxon>
    </lineage>
</organism>
<dbReference type="VEuPathDB" id="FungiDB:I303_06966"/>
<keyword evidence="10" id="KW-0406">Ion transport</keyword>
<dbReference type="InterPro" id="IPR013130">
    <property type="entry name" value="Fe3_Rdtase_TM_dom"/>
</dbReference>
<keyword evidence="6 14" id="KW-0812">Transmembrane</keyword>
<evidence type="ECO:0000256" key="14">
    <source>
        <dbReference type="SAM" id="Phobius"/>
    </source>
</evidence>
<dbReference type="SFLD" id="SFLDS00052">
    <property type="entry name" value="Ferric_Reductase_Domain"/>
    <property type="match status" value="1"/>
</dbReference>
<feature type="transmembrane region" description="Helical" evidence="14">
    <location>
        <begin position="295"/>
        <end position="317"/>
    </location>
</feature>
<gene>
    <name evidence="16" type="ORF">I303_06966</name>
</gene>
<dbReference type="GO" id="GO:0006879">
    <property type="term" value="P:intracellular iron ion homeostasis"/>
    <property type="evidence" value="ECO:0007669"/>
    <property type="project" value="TreeGrafter"/>
</dbReference>
<feature type="transmembrane region" description="Helical" evidence="14">
    <location>
        <begin position="167"/>
        <end position="185"/>
    </location>
</feature>
<dbReference type="GO" id="GO:0006826">
    <property type="term" value="P:iron ion transport"/>
    <property type="evidence" value="ECO:0007669"/>
    <property type="project" value="TreeGrafter"/>
</dbReference>
<evidence type="ECO:0000256" key="1">
    <source>
        <dbReference type="ARBA" id="ARBA00004651"/>
    </source>
</evidence>
<evidence type="ECO:0000256" key="4">
    <source>
        <dbReference type="ARBA" id="ARBA00022448"/>
    </source>
</evidence>
<dbReference type="Gene3D" id="3.40.50.80">
    <property type="entry name" value="Nucleotide-binding domain of ferredoxin-NADP reductase (FNR) module"/>
    <property type="match status" value="1"/>
</dbReference>
<evidence type="ECO:0000256" key="13">
    <source>
        <dbReference type="SAM" id="MobiDB-lite"/>
    </source>
</evidence>
<evidence type="ECO:0000256" key="11">
    <source>
        <dbReference type="ARBA" id="ARBA00023136"/>
    </source>
</evidence>
<dbReference type="CDD" id="cd06186">
    <property type="entry name" value="NOX_Duox_like_FAD_NADP"/>
    <property type="match status" value="1"/>
</dbReference>
<comment type="catalytic activity">
    <reaction evidence="12">
        <text>2 a Fe(II)-siderophore + NADP(+) + H(+) = 2 a Fe(III)-siderophore + NADPH</text>
        <dbReference type="Rhea" id="RHEA:28795"/>
        <dbReference type="Rhea" id="RHEA-COMP:11342"/>
        <dbReference type="Rhea" id="RHEA-COMP:11344"/>
        <dbReference type="ChEBI" id="CHEBI:15378"/>
        <dbReference type="ChEBI" id="CHEBI:29033"/>
        <dbReference type="ChEBI" id="CHEBI:29034"/>
        <dbReference type="ChEBI" id="CHEBI:57783"/>
        <dbReference type="ChEBI" id="CHEBI:58349"/>
        <dbReference type="EC" id="1.16.1.9"/>
    </reaction>
</comment>
<dbReference type="InterPro" id="IPR051410">
    <property type="entry name" value="Ferric/Cupric_Reductase"/>
</dbReference>
<dbReference type="STRING" id="1296121.A0A1A5ZWM5"/>
<dbReference type="InterPro" id="IPR013112">
    <property type="entry name" value="FAD-bd_8"/>
</dbReference>
<dbReference type="GO" id="GO:0052851">
    <property type="term" value="F:ferric-chelate reductase (NADPH) activity"/>
    <property type="evidence" value="ECO:0007669"/>
    <property type="project" value="UniProtKB-EC"/>
</dbReference>
<dbReference type="AlphaFoldDB" id="A0A1A5ZWM5"/>
<dbReference type="EMBL" id="KI894035">
    <property type="protein sequence ID" value="OBR82207.1"/>
    <property type="molecule type" value="Genomic_DNA"/>
</dbReference>
<dbReference type="Pfam" id="PF08030">
    <property type="entry name" value="NAD_binding_6"/>
    <property type="match status" value="1"/>
</dbReference>
<keyword evidence="7" id="KW-0249">Electron transport</keyword>
<dbReference type="PROSITE" id="PS51384">
    <property type="entry name" value="FAD_FR"/>
    <property type="match status" value="1"/>
</dbReference>
<evidence type="ECO:0000256" key="7">
    <source>
        <dbReference type="ARBA" id="ARBA00022982"/>
    </source>
</evidence>
<keyword evidence="4" id="KW-0813">Transport</keyword>
<dbReference type="SUPFAM" id="SSF63380">
    <property type="entry name" value="Riboflavin synthase domain-like"/>
    <property type="match status" value="1"/>
</dbReference>
<dbReference type="EC" id="1.16.1.9" evidence="3"/>
<evidence type="ECO:0000256" key="12">
    <source>
        <dbReference type="ARBA" id="ARBA00048483"/>
    </source>
</evidence>
<dbReference type="GO" id="GO:0005886">
    <property type="term" value="C:plasma membrane"/>
    <property type="evidence" value="ECO:0007669"/>
    <property type="project" value="UniProtKB-SubCell"/>
</dbReference>
<dbReference type="GO" id="GO:0015677">
    <property type="term" value="P:copper ion import"/>
    <property type="evidence" value="ECO:0007669"/>
    <property type="project" value="TreeGrafter"/>
</dbReference>
<evidence type="ECO:0000256" key="8">
    <source>
        <dbReference type="ARBA" id="ARBA00022989"/>
    </source>
</evidence>
<evidence type="ECO:0000259" key="15">
    <source>
        <dbReference type="PROSITE" id="PS51384"/>
    </source>
</evidence>
<dbReference type="InterPro" id="IPR013121">
    <property type="entry name" value="Fe_red_NAD-bd_6"/>
</dbReference>
<dbReference type="Pfam" id="PF01794">
    <property type="entry name" value="Ferric_reduct"/>
    <property type="match status" value="1"/>
</dbReference>
<dbReference type="Pfam" id="PF08022">
    <property type="entry name" value="FAD_binding_8"/>
    <property type="match status" value="1"/>
</dbReference>
<evidence type="ECO:0000256" key="10">
    <source>
        <dbReference type="ARBA" id="ARBA00023065"/>
    </source>
</evidence>
<feature type="transmembrane region" description="Helical" evidence="14">
    <location>
        <begin position="269"/>
        <end position="288"/>
    </location>
</feature>
<evidence type="ECO:0000256" key="5">
    <source>
        <dbReference type="ARBA" id="ARBA00022475"/>
    </source>
</evidence>
<feature type="transmembrane region" description="Helical" evidence="14">
    <location>
        <begin position="120"/>
        <end position="146"/>
    </location>
</feature>
<dbReference type="SFLD" id="SFLDG01168">
    <property type="entry name" value="Ferric_reductase_subgroup_(FRE"/>
    <property type="match status" value="1"/>
</dbReference>
<sequence length="570" mass="63108">MDMGTMTSMPMGLSTNRPTQTSSSLMTATTDYTPGTIDSQGRYVPTAAERTAYQAARIPWAKQASFAVCCSSSPSYDTFGNFEFDMDPLLRPPSTPKVLLFSRMLSYPQVPETYEKVLSWVWTFGALGPNLVLFAGLLFATGFTFINEYYYYPPFYGSAPLYLRSEWIAMATLPLIFVLGSKRNIISVLTGVSHEKLQVLHQGAAFNFTYMSIVHTVASCIRAIRERGLAGTMAVNGIYVSGFVALAPLLVLFTGALPPFRRGFYESFYWVHIIMAVFFLGAMFWHGYRELDSDAYMIATIVLFLSSVTWRLVMVILNNPTLHLAKAEIVDEDGTLKLTIPTMFIDWHAGQHVFIRFVGVRPFDSHPFSLATTPSPPSAKHDYNRGSIREMVCLLKPVGGFTMALSDKVKCGANSFKVLVDGPYGGVEDGELRKFDRVLICVAGTGVTWGLSVLQDLVWYGEAGQEVTFVWVFRKTTSIKWFERELDSIRLAYPYVDIRIHITGATTSDIDAAGVNLTPTEGSDVSSSANKESELINLSNFHTQSTRPDMPHLIEKEVAIAAGSLAVASE</sequence>
<feature type="region of interest" description="Disordered" evidence="13">
    <location>
        <begin position="1"/>
        <end position="23"/>
    </location>
</feature>
<feature type="domain" description="FAD-binding FR-type" evidence="15">
    <location>
        <begin position="308"/>
        <end position="430"/>
    </location>
</feature>
<evidence type="ECO:0000256" key="3">
    <source>
        <dbReference type="ARBA" id="ARBA00012668"/>
    </source>
</evidence>
<dbReference type="PANTHER" id="PTHR32361">
    <property type="entry name" value="FERRIC/CUPRIC REDUCTASE TRANSMEMBRANE COMPONENT"/>
    <property type="match status" value="1"/>
</dbReference>
<keyword evidence="9" id="KW-0560">Oxidoreductase</keyword>
<comment type="subcellular location">
    <subcellularLocation>
        <location evidence="1">Cell membrane</location>
        <topology evidence="1">Multi-pass membrane protein</topology>
    </subcellularLocation>
</comment>
<accession>A0A1A5ZWM5</accession>
<keyword evidence="11 14" id="KW-0472">Membrane</keyword>
<dbReference type="PANTHER" id="PTHR32361:SF23">
    <property type="entry name" value="FERRIC-CHELATE REDUCTASE"/>
    <property type="match status" value="1"/>
</dbReference>
<evidence type="ECO:0000313" key="16">
    <source>
        <dbReference type="EMBL" id="OBR82207.1"/>
    </source>
</evidence>
<dbReference type="InterPro" id="IPR039261">
    <property type="entry name" value="FNR_nucleotide-bd"/>
</dbReference>
<dbReference type="InterPro" id="IPR017927">
    <property type="entry name" value="FAD-bd_FR_type"/>
</dbReference>
<dbReference type="SUPFAM" id="SSF52343">
    <property type="entry name" value="Ferredoxin reductase-like, C-terminal NADP-linked domain"/>
    <property type="match status" value="1"/>
</dbReference>
<keyword evidence="8 14" id="KW-1133">Transmembrane helix</keyword>
<dbReference type="InterPro" id="IPR017938">
    <property type="entry name" value="Riboflavin_synthase-like_b-brl"/>
</dbReference>
<reference evidence="16" key="1">
    <citation type="submission" date="2013-07" db="EMBL/GenBank/DDBJ databases">
        <title>The Genome Sequence of Cryptococcus dejecticola CBS10117.</title>
        <authorList>
            <consortium name="The Broad Institute Genome Sequencing Platform"/>
            <person name="Cuomo C."/>
            <person name="Litvintseva A."/>
            <person name="Chen Y."/>
            <person name="Heitman J."/>
            <person name="Sun S."/>
            <person name="Springer D."/>
            <person name="Dromer F."/>
            <person name="Young S.K."/>
            <person name="Zeng Q."/>
            <person name="Gargeya S."/>
            <person name="Fitzgerald M."/>
            <person name="Abouelleil A."/>
            <person name="Alvarado L."/>
            <person name="Berlin A.M."/>
            <person name="Chapman S.B."/>
            <person name="Dewar J."/>
            <person name="Goldberg J."/>
            <person name="Griggs A."/>
            <person name="Gujja S."/>
            <person name="Hansen M."/>
            <person name="Howarth C."/>
            <person name="Imamovic A."/>
            <person name="Larimer J."/>
            <person name="McCowan C."/>
            <person name="Murphy C."/>
            <person name="Pearson M."/>
            <person name="Priest M."/>
            <person name="Roberts A."/>
            <person name="Saif S."/>
            <person name="Shea T."/>
            <person name="Sykes S."/>
            <person name="Wortman J."/>
            <person name="Nusbaum C."/>
            <person name="Birren B."/>
        </authorList>
    </citation>
    <scope>NUCLEOTIDE SEQUENCE [LARGE SCALE GENOMIC DNA]</scope>
    <source>
        <strain evidence="16">CBS 10117</strain>
    </source>
</reference>
<evidence type="ECO:0000256" key="9">
    <source>
        <dbReference type="ARBA" id="ARBA00023002"/>
    </source>
</evidence>
<dbReference type="OrthoDB" id="17725at2759"/>